<dbReference type="STRING" id="1348612.A0A397J6T1"/>
<feature type="domain" description="HNH nuclease" evidence="2">
    <location>
        <begin position="94"/>
        <end position="137"/>
    </location>
</feature>
<evidence type="ECO:0000313" key="4">
    <source>
        <dbReference type="Proteomes" id="UP000266861"/>
    </source>
</evidence>
<comment type="caution">
    <text evidence="3">The sequence shown here is derived from an EMBL/GenBank/DDBJ whole genome shotgun (WGS) entry which is preliminary data.</text>
</comment>
<evidence type="ECO:0000259" key="2">
    <source>
        <dbReference type="Pfam" id="PF13392"/>
    </source>
</evidence>
<protein>
    <recommendedName>
        <fullName evidence="2">HNH nuclease domain-containing protein</fullName>
    </recommendedName>
</protein>
<dbReference type="InterPro" id="IPR003615">
    <property type="entry name" value="HNH_nuc"/>
</dbReference>
<dbReference type="EMBL" id="PQFF01000082">
    <property type="protein sequence ID" value="RHZ84055.1"/>
    <property type="molecule type" value="Genomic_DNA"/>
</dbReference>
<proteinExistence type="predicted"/>
<organism evidence="3 4">
    <name type="scientific">Diversispora epigaea</name>
    <dbReference type="NCBI Taxonomy" id="1348612"/>
    <lineage>
        <taxon>Eukaryota</taxon>
        <taxon>Fungi</taxon>
        <taxon>Fungi incertae sedis</taxon>
        <taxon>Mucoromycota</taxon>
        <taxon>Glomeromycotina</taxon>
        <taxon>Glomeromycetes</taxon>
        <taxon>Diversisporales</taxon>
        <taxon>Diversisporaceae</taxon>
        <taxon>Diversispora</taxon>
    </lineage>
</organism>
<dbReference type="SUPFAM" id="SSF54060">
    <property type="entry name" value="His-Me finger endonucleases"/>
    <property type="match status" value="1"/>
</dbReference>
<evidence type="ECO:0000256" key="1">
    <source>
        <dbReference type="SAM" id="MobiDB-lite"/>
    </source>
</evidence>
<dbReference type="Proteomes" id="UP000266861">
    <property type="component" value="Unassembled WGS sequence"/>
</dbReference>
<feature type="region of interest" description="Disordered" evidence="1">
    <location>
        <begin position="12"/>
        <end position="37"/>
    </location>
</feature>
<dbReference type="OrthoDB" id="447635at2759"/>
<accession>A0A397J6T1</accession>
<reference evidence="3 4" key="1">
    <citation type="submission" date="2018-08" db="EMBL/GenBank/DDBJ databases">
        <title>Genome and evolution of the arbuscular mycorrhizal fungus Diversispora epigaea (formerly Glomus versiforme) and its bacterial endosymbionts.</title>
        <authorList>
            <person name="Sun X."/>
            <person name="Fei Z."/>
            <person name="Harrison M."/>
        </authorList>
    </citation>
    <scope>NUCLEOTIDE SEQUENCE [LARGE SCALE GENOMIC DNA]</scope>
    <source>
        <strain evidence="3 4">IT104</strain>
    </source>
</reference>
<dbReference type="InterPro" id="IPR044925">
    <property type="entry name" value="His-Me_finger_sf"/>
</dbReference>
<name>A0A397J6T1_9GLOM</name>
<gene>
    <name evidence="3" type="ORF">Glove_86g208</name>
</gene>
<keyword evidence="4" id="KW-1185">Reference proteome</keyword>
<dbReference type="Gene3D" id="3.90.75.20">
    <property type="match status" value="1"/>
</dbReference>
<evidence type="ECO:0000313" key="3">
    <source>
        <dbReference type="EMBL" id="RHZ84055.1"/>
    </source>
</evidence>
<sequence>MNLGLEALSAQITSDNNHESRNTNSVSGSGSESSSDEEGVIKVNEIWNCLVCSGDCPFFPNNSNLKMVNDIQLKWRGGYIRTDFNINGIRAQSYNHRLVAEEFIPNPENKLQVNHINGMKRDNRVDNLEWASKENANRKTLNIHKSAISRKTKFYGWMYYESDPNEEWKEIKFDSIKFKLVASITELIKENAEVKTETCNNGENNFEEIKTSHTGCPLDGQPKL</sequence>
<dbReference type="Pfam" id="PF13392">
    <property type="entry name" value="HNH_3"/>
    <property type="match status" value="1"/>
</dbReference>
<dbReference type="AlphaFoldDB" id="A0A397J6T1"/>